<reference evidence="2" key="1">
    <citation type="submission" date="2023-02" db="EMBL/GenBank/DDBJ databases">
        <title>Isolation, identification, and genome analysis of Vibrio campbellii in the Penaeus vannamei larvae stage.</title>
        <authorList>
            <person name="Huang T."/>
            <person name="Zhang B."/>
        </authorList>
    </citation>
    <scope>NUCLEOTIDE SEQUENCE</scope>
    <source>
        <strain evidence="2">20220413_1</strain>
    </source>
</reference>
<dbReference type="RefSeq" id="WP_274291115.1">
    <property type="nucleotide sequence ID" value="NZ_CP117988.1"/>
</dbReference>
<organism evidence="2 3">
    <name type="scientific">Vibrio campbellii</name>
    <dbReference type="NCBI Taxonomy" id="680"/>
    <lineage>
        <taxon>Bacteria</taxon>
        <taxon>Pseudomonadati</taxon>
        <taxon>Pseudomonadota</taxon>
        <taxon>Gammaproteobacteria</taxon>
        <taxon>Vibrionales</taxon>
        <taxon>Vibrionaceae</taxon>
        <taxon>Vibrio</taxon>
    </lineage>
</organism>
<evidence type="ECO:0000256" key="1">
    <source>
        <dbReference type="SAM" id="Phobius"/>
    </source>
</evidence>
<dbReference type="EMBL" id="CP117988">
    <property type="protein sequence ID" value="WDG09657.1"/>
    <property type="molecule type" value="Genomic_DNA"/>
</dbReference>
<feature type="transmembrane region" description="Helical" evidence="1">
    <location>
        <begin position="73"/>
        <end position="96"/>
    </location>
</feature>
<protein>
    <submittedName>
        <fullName evidence="2">Uncharacterized protein</fullName>
    </submittedName>
</protein>
<gene>
    <name evidence="2" type="ORF">PUN50_07270</name>
</gene>
<keyword evidence="1" id="KW-0812">Transmembrane</keyword>
<evidence type="ECO:0000313" key="2">
    <source>
        <dbReference type="EMBL" id="WDG09657.1"/>
    </source>
</evidence>
<dbReference type="AlphaFoldDB" id="A0AAQ2XZC0"/>
<keyword evidence="1" id="KW-0472">Membrane</keyword>
<proteinExistence type="predicted"/>
<keyword evidence="1" id="KW-1133">Transmembrane helix</keyword>
<dbReference type="Proteomes" id="UP001219537">
    <property type="component" value="Chromosome 1"/>
</dbReference>
<evidence type="ECO:0000313" key="3">
    <source>
        <dbReference type="Proteomes" id="UP001219537"/>
    </source>
</evidence>
<name>A0AAQ2XZC0_9VIBR</name>
<accession>A0AAQ2XZC0</accession>
<sequence length="238" mass="27153">MYLKSANLGMVCFFIALILVLGLNKFASSLSFLLDLPPVKWLPEQLLATTPYKFVIDLLCELKAFTKQEMIDLTWITIITVLMLLLPLIWSMFAYVKYCVRYRTLRPKEQLNAKVLSDSPLDDFLFKASLEKGDKLVMMSLSDRKVYVGKVLSLGEPNESEGLDQEVTIKPVMSGYRDKDTLKVTFTTHYSGLDENTVTIVKQDLISSACEFSFSTYEKLNPKKSVYENLNSKIKKLL</sequence>